<name>A0A0E9WFJ3_ANGAN</name>
<evidence type="ECO:0000256" key="1">
    <source>
        <dbReference type="SAM" id="Phobius"/>
    </source>
</evidence>
<dbReference type="AlphaFoldDB" id="A0A0E9WFJ3"/>
<proteinExistence type="predicted"/>
<organism evidence="2">
    <name type="scientific">Anguilla anguilla</name>
    <name type="common">European freshwater eel</name>
    <name type="synonym">Muraena anguilla</name>
    <dbReference type="NCBI Taxonomy" id="7936"/>
    <lineage>
        <taxon>Eukaryota</taxon>
        <taxon>Metazoa</taxon>
        <taxon>Chordata</taxon>
        <taxon>Craniata</taxon>
        <taxon>Vertebrata</taxon>
        <taxon>Euteleostomi</taxon>
        <taxon>Actinopterygii</taxon>
        <taxon>Neopterygii</taxon>
        <taxon>Teleostei</taxon>
        <taxon>Anguilliformes</taxon>
        <taxon>Anguillidae</taxon>
        <taxon>Anguilla</taxon>
    </lineage>
</organism>
<dbReference type="EMBL" id="GBXM01019398">
    <property type="protein sequence ID" value="JAH89179.1"/>
    <property type="molecule type" value="Transcribed_RNA"/>
</dbReference>
<feature type="transmembrane region" description="Helical" evidence="1">
    <location>
        <begin position="27"/>
        <end position="47"/>
    </location>
</feature>
<keyword evidence="1" id="KW-1133">Transmembrane helix</keyword>
<reference evidence="2" key="1">
    <citation type="submission" date="2014-11" db="EMBL/GenBank/DDBJ databases">
        <authorList>
            <person name="Amaro Gonzalez C."/>
        </authorList>
    </citation>
    <scope>NUCLEOTIDE SEQUENCE</scope>
</reference>
<reference evidence="2" key="2">
    <citation type="journal article" date="2015" name="Fish Shellfish Immunol.">
        <title>Early steps in the European eel (Anguilla anguilla)-Vibrio vulnificus interaction in the gills: Role of the RtxA13 toxin.</title>
        <authorList>
            <person name="Callol A."/>
            <person name="Pajuelo D."/>
            <person name="Ebbesson L."/>
            <person name="Teles M."/>
            <person name="MacKenzie S."/>
            <person name="Amaro C."/>
        </authorList>
    </citation>
    <scope>NUCLEOTIDE SEQUENCE</scope>
</reference>
<evidence type="ECO:0000313" key="2">
    <source>
        <dbReference type="EMBL" id="JAH89179.1"/>
    </source>
</evidence>
<sequence>MAGLCAYSTVSLTTCLTERLGLFLLKLFILRVLIQHVGLMAVSRIAYLNLQPRVQHPESSGYCGRDSPLWQFVAASV</sequence>
<protein>
    <submittedName>
        <fullName evidence="2">Uncharacterized protein</fullName>
    </submittedName>
</protein>
<keyword evidence="1" id="KW-0812">Transmembrane</keyword>
<keyword evidence="1" id="KW-0472">Membrane</keyword>
<accession>A0A0E9WFJ3</accession>